<comment type="caution">
    <text evidence="12">The sequence shown here is derived from an EMBL/GenBank/DDBJ whole genome shotgun (WGS) entry which is preliminary data.</text>
</comment>
<accession>A0A9P7GTW6</accession>
<evidence type="ECO:0000313" key="12">
    <source>
        <dbReference type="EMBL" id="KAG5652872.1"/>
    </source>
</evidence>
<evidence type="ECO:0000256" key="1">
    <source>
        <dbReference type="ARBA" id="ARBA00002512"/>
    </source>
</evidence>
<dbReference type="AlphaFoldDB" id="A0A9P7GTW6"/>
<protein>
    <recommendedName>
        <fullName evidence="10">Plasma membrane fusion protein PRM1</fullName>
    </recommendedName>
</protein>
<feature type="region of interest" description="Disordered" evidence="11">
    <location>
        <begin position="670"/>
        <end position="702"/>
    </location>
</feature>
<evidence type="ECO:0000256" key="10">
    <source>
        <dbReference type="RuleBase" id="RU366035"/>
    </source>
</evidence>
<dbReference type="OrthoDB" id="10248838at2759"/>
<dbReference type="Proteomes" id="UP000717328">
    <property type="component" value="Unassembled WGS sequence"/>
</dbReference>
<dbReference type="PANTHER" id="PTHR31030:SF1">
    <property type="entry name" value="PLASMA MEMBRANE FUSION PROTEIN PRM1"/>
    <property type="match status" value="1"/>
</dbReference>
<keyword evidence="9" id="KW-0325">Glycoprotein</keyword>
<keyword evidence="5 10" id="KW-0812">Transmembrane</keyword>
<evidence type="ECO:0000256" key="4">
    <source>
        <dbReference type="ARBA" id="ARBA00022475"/>
    </source>
</evidence>
<evidence type="ECO:0000256" key="7">
    <source>
        <dbReference type="ARBA" id="ARBA00022989"/>
    </source>
</evidence>
<keyword evidence="7 10" id="KW-1133">Transmembrane helix</keyword>
<name>A0A9P7GTW6_9AGAR</name>
<evidence type="ECO:0000256" key="5">
    <source>
        <dbReference type="ARBA" id="ARBA00022692"/>
    </source>
</evidence>
<sequence length="955" mass="105246">MSSQVSTLTPYLQLPHRLSLTWLAYPILSLLFVAFRLQLSLSSAQDSVASAKSNLLASCQAAERAATAASSMPRYLAIASNNQFADAVNGTINAARATLVLALTIMEVVINFIIDIYRSTFLCFLELVVRGGLAILIGAVNELNSLVQSVSAALKTSIQSDIQSANSIISKAIGAINKINPLGNIAVPQIPIPNLDSLNNITLPDSFTQSLTNLNNSIPTVAQLKNEIESIIDTPFELLKKDINDTFNAISFNSSILPIPQQNTLTFCQDMDLSVVDDVGADLIKIAKIGVVILILIALLLVGLNCLLEWWKWRCLKRHLEYTRQAWTSDPTMVHAKSSAAPSVTLTDHNLMMLNANSEHPLITRILNNMSRMFRLSPRQHTHTQWFCHYIFHPPALACLLIGVIGLLSIQIQLAAMGPLVAKYKERSADTTADFSATIFSAINGSMYNQSAAYADDINGRVDVIQTTINEGVFGWVNVTTTTLNNTIVAFYNDVQNAVGTVFDGTILESPAQEFIRCILGTKVDAIEKALTFLHDNLVVNMPRVNQTVLVLSQDSVNEVTQPIAEAAVGGGPDGNEGLILRIVNAYAERLKKERLMFFIFLGLWGIVVLMGLGVVFWHSYGKEMVEARKRRRWEREQRAGINGLVVPFRTYPSSVDEKRSADMAVANNLPALTPLPSPKGSERVAPKTDAGAMAQSQDHAESGWAATFKQRFIAPPVKLMAIGRKNPPKEDLVEPASTEATDKDSSENNNNGNKRNTAWFRRMTLMLEKDKQPERPKLQIIVDDYTPSNSEARPTSRWSSSPVQPVAPWKNRMMPKSPPSVPPKPSQEQQQREPLLPPVLPTPFAPPIHLGFDDSRYPRIQPFPSKSRSQDTLLPPPRHHTRNRSRTSSVPVPTDVSESITPITRLLTTLNARQSVDPFVTPFDDEYRVTIAHPTHTRKSIPTNPFLGPGPVAL</sequence>
<feature type="region of interest" description="Disordered" evidence="11">
    <location>
        <begin position="724"/>
        <end position="897"/>
    </location>
</feature>
<dbReference type="InterPro" id="IPR026777">
    <property type="entry name" value="PRM1"/>
</dbReference>
<evidence type="ECO:0000313" key="13">
    <source>
        <dbReference type="Proteomes" id="UP000717328"/>
    </source>
</evidence>
<comment type="similarity">
    <text evidence="3 10">Belongs to the PRM1 family.</text>
</comment>
<feature type="transmembrane region" description="Helical" evidence="10">
    <location>
        <begin position="20"/>
        <end position="39"/>
    </location>
</feature>
<keyword evidence="4 10" id="KW-1003">Cell membrane</keyword>
<dbReference type="GO" id="GO:0032220">
    <property type="term" value="P:plasma membrane fusion involved in cytogamy"/>
    <property type="evidence" value="ECO:0007669"/>
    <property type="project" value="TreeGrafter"/>
</dbReference>
<feature type="transmembrane region" description="Helical" evidence="10">
    <location>
        <begin position="286"/>
        <end position="308"/>
    </location>
</feature>
<evidence type="ECO:0000256" key="11">
    <source>
        <dbReference type="SAM" id="MobiDB-lite"/>
    </source>
</evidence>
<feature type="transmembrane region" description="Helical" evidence="10">
    <location>
        <begin position="94"/>
        <end position="114"/>
    </location>
</feature>
<keyword evidence="13" id="KW-1185">Reference proteome</keyword>
<feature type="compositionally biased region" description="Basic and acidic residues" evidence="11">
    <location>
        <begin position="768"/>
        <end position="778"/>
    </location>
</feature>
<feature type="transmembrane region" description="Helical" evidence="10">
    <location>
        <begin position="596"/>
        <end position="621"/>
    </location>
</feature>
<evidence type="ECO:0000256" key="6">
    <source>
        <dbReference type="ARBA" id="ARBA00022971"/>
    </source>
</evidence>
<dbReference type="GO" id="GO:0005886">
    <property type="term" value="C:plasma membrane"/>
    <property type="evidence" value="ECO:0007669"/>
    <property type="project" value="UniProtKB-SubCell"/>
</dbReference>
<evidence type="ECO:0000256" key="2">
    <source>
        <dbReference type="ARBA" id="ARBA00004651"/>
    </source>
</evidence>
<evidence type="ECO:0000256" key="8">
    <source>
        <dbReference type="ARBA" id="ARBA00023136"/>
    </source>
</evidence>
<evidence type="ECO:0000256" key="3">
    <source>
        <dbReference type="ARBA" id="ARBA00010780"/>
    </source>
</evidence>
<keyword evidence="8 10" id="KW-0472">Membrane</keyword>
<reference evidence="12" key="2">
    <citation type="submission" date="2021-10" db="EMBL/GenBank/DDBJ databases">
        <title>Phylogenomics reveals ancestral predisposition of the termite-cultivated fungus Termitomyces towards a domesticated lifestyle.</title>
        <authorList>
            <person name="Auxier B."/>
            <person name="Grum-Grzhimaylo A."/>
            <person name="Cardenas M.E."/>
            <person name="Lodge J.D."/>
            <person name="Laessoe T."/>
            <person name="Pedersen O."/>
            <person name="Smith M.E."/>
            <person name="Kuyper T.W."/>
            <person name="Franco-Molano E.A."/>
            <person name="Baroni T.J."/>
            <person name="Aanen D.K."/>
        </authorList>
    </citation>
    <scope>NUCLEOTIDE SEQUENCE</scope>
    <source>
        <strain evidence="12">D49</strain>
    </source>
</reference>
<feature type="compositionally biased region" description="Pro residues" evidence="11">
    <location>
        <begin position="836"/>
        <end position="847"/>
    </location>
</feature>
<keyword evidence="6 10" id="KW-0184">Conjugation</keyword>
<organism evidence="12 13">
    <name type="scientific">Sphagnurus paluster</name>
    <dbReference type="NCBI Taxonomy" id="117069"/>
    <lineage>
        <taxon>Eukaryota</taxon>
        <taxon>Fungi</taxon>
        <taxon>Dikarya</taxon>
        <taxon>Basidiomycota</taxon>
        <taxon>Agaricomycotina</taxon>
        <taxon>Agaricomycetes</taxon>
        <taxon>Agaricomycetidae</taxon>
        <taxon>Agaricales</taxon>
        <taxon>Tricholomatineae</taxon>
        <taxon>Lyophyllaceae</taxon>
        <taxon>Sphagnurus</taxon>
    </lineage>
</organism>
<dbReference type="EMBL" id="JABCKI010000091">
    <property type="protein sequence ID" value="KAG5652872.1"/>
    <property type="molecule type" value="Genomic_DNA"/>
</dbReference>
<feature type="compositionally biased region" description="Pro residues" evidence="11">
    <location>
        <begin position="817"/>
        <end position="826"/>
    </location>
</feature>
<reference evidence="12" key="1">
    <citation type="submission" date="2021-02" db="EMBL/GenBank/DDBJ databases">
        <authorList>
            <person name="Nieuwenhuis M."/>
            <person name="Van De Peppel L.J.J."/>
        </authorList>
    </citation>
    <scope>NUCLEOTIDE SEQUENCE</scope>
    <source>
        <strain evidence="12">D49</strain>
    </source>
</reference>
<comment type="function">
    <text evidence="1 10">Involved in cell fusion during mating by stabilizing the plasma membrane fusion event.</text>
</comment>
<comment type="caution">
    <text evidence="10">Lacks conserved residue(s) required for the propagation of feature annotation.</text>
</comment>
<evidence type="ECO:0000256" key="9">
    <source>
        <dbReference type="ARBA" id="ARBA00023180"/>
    </source>
</evidence>
<dbReference type="GO" id="GO:0043332">
    <property type="term" value="C:mating projection tip"/>
    <property type="evidence" value="ECO:0007669"/>
    <property type="project" value="UniProtKB-UniRule"/>
</dbReference>
<gene>
    <name evidence="12" type="ORF">H0H81_003302</name>
</gene>
<dbReference type="PANTHER" id="PTHR31030">
    <property type="entry name" value="PLASMA MEMBRANE FUSION PROTEIN PRM1"/>
    <property type="match status" value="1"/>
</dbReference>
<comment type="subcellular location">
    <subcellularLocation>
        <location evidence="2 10">Cell membrane</location>
        <topology evidence="2 10">Multi-pass membrane protein</topology>
    </subcellularLocation>
</comment>
<proteinExistence type="inferred from homology"/>
<feature type="compositionally biased region" description="Polar residues" evidence="11">
    <location>
        <begin position="787"/>
        <end position="804"/>
    </location>
</feature>